<name>A0A0R1U4Q8_9LACO</name>
<dbReference type="InterPro" id="IPR007863">
    <property type="entry name" value="Peptidase_M16_C"/>
</dbReference>
<dbReference type="InterPro" id="IPR011249">
    <property type="entry name" value="Metalloenz_LuxS/M16"/>
</dbReference>
<evidence type="ECO:0000259" key="1">
    <source>
        <dbReference type="Pfam" id="PF05193"/>
    </source>
</evidence>
<dbReference type="Gene3D" id="3.30.830.10">
    <property type="entry name" value="Metalloenzyme, LuxS/M16 peptidase-like"/>
    <property type="match status" value="2"/>
</dbReference>
<dbReference type="RefSeq" id="WP_056956510.1">
    <property type="nucleotide sequence ID" value="NZ_AZFJ01000044.1"/>
</dbReference>
<evidence type="ECO:0000313" key="3">
    <source>
        <dbReference type="Proteomes" id="UP000051922"/>
    </source>
</evidence>
<accession>A0A0R1U4Q8</accession>
<dbReference type="EMBL" id="AZFJ01000044">
    <property type="protein sequence ID" value="KRL86442.1"/>
    <property type="molecule type" value="Genomic_DNA"/>
</dbReference>
<protein>
    <submittedName>
        <fullName evidence="2">Zn-dependent peptidase</fullName>
    </submittedName>
</protein>
<dbReference type="GO" id="GO:0046872">
    <property type="term" value="F:metal ion binding"/>
    <property type="evidence" value="ECO:0007669"/>
    <property type="project" value="InterPro"/>
</dbReference>
<evidence type="ECO:0000313" key="2">
    <source>
        <dbReference type="EMBL" id="KRL86442.1"/>
    </source>
</evidence>
<sequence>MRTKITDGVYLNVIESNQFKTTRINVQFLAPLRAQQSGRRALLTSVLETNSADYPTQDQLSARLEEMYGASFGFGVAREGAVHRMGAAISVLNDQYTDHSLLPDAFAFLQSVLMRPLMAGDTLDPATVERERDNMLMYLASLKEDRGTQAALALQHSYFDDAVQAAPSFGEPEDIDGIDPATLTAVYHDAIAHDAIEIIVLGPVTVDTVMPLAKQLGFAARTVELSTGYDQPVQLPVRRVHEQAAVQQAKLNLGYHVESDDCGPQYFASMVANQLFGGSPLSLLFRNVREKASLAYFASSSLNQRRHFMMVQTGIEAENRSAAEALIAEQLATVVRGDFTDEMLRTIKDEILNGRESALDSQRFLMNQALTAALQPAAAIDLATFSARVEAVTREDVAAAAATFKLQAVYFLDGEEQ</sequence>
<dbReference type="PANTHER" id="PTHR11851">
    <property type="entry name" value="METALLOPROTEASE"/>
    <property type="match status" value="1"/>
</dbReference>
<feature type="domain" description="Peptidase M16 C-terminal" evidence="1">
    <location>
        <begin position="179"/>
        <end position="349"/>
    </location>
</feature>
<comment type="caution">
    <text evidence="2">The sequence shown here is derived from an EMBL/GenBank/DDBJ whole genome shotgun (WGS) entry which is preliminary data.</text>
</comment>
<gene>
    <name evidence="2" type="ORF">FC50_GL000686</name>
</gene>
<dbReference type="STRING" id="1423783.FC50_GL000686"/>
<keyword evidence="3" id="KW-1185">Reference proteome</keyword>
<proteinExistence type="predicted"/>
<dbReference type="SUPFAM" id="SSF63411">
    <property type="entry name" value="LuxS/MPP-like metallohydrolase"/>
    <property type="match status" value="2"/>
</dbReference>
<dbReference type="NCBIfam" id="NF047422">
    <property type="entry name" value="YfmF_fam"/>
    <property type="match status" value="1"/>
</dbReference>
<dbReference type="Proteomes" id="UP000051922">
    <property type="component" value="Unassembled WGS sequence"/>
</dbReference>
<dbReference type="PANTHER" id="PTHR11851:SF186">
    <property type="entry name" value="INACTIVE METALLOPROTEASE YMFF-RELATED"/>
    <property type="match status" value="1"/>
</dbReference>
<dbReference type="Pfam" id="PF05193">
    <property type="entry name" value="Peptidase_M16_C"/>
    <property type="match status" value="1"/>
</dbReference>
<organism evidence="2 3">
    <name type="scientific">Lacticaseibacillus pantheris DSM 15945 = JCM 12539 = NBRC 106106</name>
    <dbReference type="NCBI Taxonomy" id="1423783"/>
    <lineage>
        <taxon>Bacteria</taxon>
        <taxon>Bacillati</taxon>
        <taxon>Bacillota</taxon>
        <taxon>Bacilli</taxon>
        <taxon>Lactobacillales</taxon>
        <taxon>Lactobacillaceae</taxon>
        <taxon>Lacticaseibacillus</taxon>
    </lineage>
</organism>
<dbReference type="PATRIC" id="fig|1423783.4.peg.711"/>
<dbReference type="InterPro" id="IPR050361">
    <property type="entry name" value="MPP/UQCRC_Complex"/>
</dbReference>
<dbReference type="OrthoDB" id="9762085at2"/>
<reference evidence="2 3" key="1">
    <citation type="journal article" date="2015" name="Genome Announc.">
        <title>Expanding the biotechnology potential of lactobacilli through comparative genomics of 213 strains and associated genera.</title>
        <authorList>
            <person name="Sun Z."/>
            <person name="Harris H.M."/>
            <person name="McCann A."/>
            <person name="Guo C."/>
            <person name="Argimon S."/>
            <person name="Zhang W."/>
            <person name="Yang X."/>
            <person name="Jeffery I.B."/>
            <person name="Cooney J.C."/>
            <person name="Kagawa T.F."/>
            <person name="Liu W."/>
            <person name="Song Y."/>
            <person name="Salvetti E."/>
            <person name="Wrobel A."/>
            <person name="Rasinkangas P."/>
            <person name="Parkhill J."/>
            <person name="Rea M.C."/>
            <person name="O'Sullivan O."/>
            <person name="Ritari J."/>
            <person name="Douillard F.P."/>
            <person name="Paul Ross R."/>
            <person name="Yang R."/>
            <person name="Briner A.E."/>
            <person name="Felis G.E."/>
            <person name="de Vos W.M."/>
            <person name="Barrangou R."/>
            <person name="Klaenhammer T.R."/>
            <person name="Caufield P.W."/>
            <person name="Cui Y."/>
            <person name="Zhang H."/>
            <person name="O'Toole P.W."/>
        </authorList>
    </citation>
    <scope>NUCLEOTIDE SEQUENCE [LARGE SCALE GENOMIC DNA]</scope>
    <source>
        <strain evidence="2 3">DSM 15945</strain>
    </source>
</reference>
<dbReference type="AlphaFoldDB" id="A0A0R1U4Q8"/>